<dbReference type="Pfam" id="PF06429">
    <property type="entry name" value="Flg_bbr_C"/>
    <property type="match status" value="1"/>
</dbReference>
<feature type="domain" description="Flagellar hook protein FlgE/F/G-like D1" evidence="7">
    <location>
        <begin position="81"/>
        <end position="146"/>
    </location>
</feature>
<dbReference type="InterPro" id="IPR053967">
    <property type="entry name" value="LlgE_F_G-like_D1"/>
</dbReference>
<evidence type="ECO:0000259" key="5">
    <source>
        <dbReference type="Pfam" id="PF00460"/>
    </source>
</evidence>
<evidence type="ECO:0000259" key="7">
    <source>
        <dbReference type="Pfam" id="PF22692"/>
    </source>
</evidence>
<dbReference type="PANTHER" id="PTHR30435">
    <property type="entry name" value="FLAGELLAR PROTEIN"/>
    <property type="match status" value="1"/>
</dbReference>
<protein>
    <recommendedName>
        <fullName evidence="4">Flagellar basal-body rod protein FlgF</fullName>
    </recommendedName>
</protein>
<keyword evidence="8" id="KW-0966">Cell projection</keyword>
<proteinExistence type="inferred from homology"/>
<dbReference type="NCBIfam" id="TIGR02490">
    <property type="entry name" value="flgF"/>
    <property type="match status" value="1"/>
</dbReference>
<name>A0ABW4EFH6_9RHOB</name>
<evidence type="ECO:0000256" key="2">
    <source>
        <dbReference type="ARBA" id="ARBA00009677"/>
    </source>
</evidence>
<feature type="domain" description="Flagellar basal body rod protein N-terminal" evidence="5">
    <location>
        <begin position="17"/>
        <end position="35"/>
    </location>
</feature>
<accession>A0ABW4EFH6</accession>
<evidence type="ECO:0000313" key="9">
    <source>
        <dbReference type="Proteomes" id="UP001597186"/>
    </source>
</evidence>
<comment type="subcellular location">
    <subcellularLocation>
        <location evidence="1 4">Bacterial flagellum basal body</location>
    </subcellularLocation>
</comment>
<comment type="caution">
    <text evidence="8">The sequence shown here is derived from an EMBL/GenBank/DDBJ whole genome shotgun (WGS) entry which is preliminary data.</text>
</comment>
<evidence type="ECO:0000256" key="1">
    <source>
        <dbReference type="ARBA" id="ARBA00004117"/>
    </source>
</evidence>
<evidence type="ECO:0000256" key="4">
    <source>
        <dbReference type="RuleBase" id="RU362116"/>
    </source>
</evidence>
<dbReference type="Pfam" id="PF00460">
    <property type="entry name" value="Flg_bb_rod"/>
    <property type="match status" value="1"/>
</dbReference>
<keyword evidence="3 4" id="KW-0975">Bacterial flagellum</keyword>
<feature type="domain" description="Flagellar basal-body/hook protein C-terminal" evidence="6">
    <location>
        <begin position="190"/>
        <end position="232"/>
    </location>
</feature>
<dbReference type="NCBIfam" id="TIGR03506">
    <property type="entry name" value="FlgEFG_subfam"/>
    <property type="match status" value="1"/>
</dbReference>
<organism evidence="8 9">
    <name type="scientific">Lacimonas salitolerans</name>
    <dbReference type="NCBI Taxonomy" id="1323750"/>
    <lineage>
        <taxon>Bacteria</taxon>
        <taxon>Pseudomonadati</taxon>
        <taxon>Pseudomonadota</taxon>
        <taxon>Alphaproteobacteria</taxon>
        <taxon>Rhodobacterales</taxon>
        <taxon>Paracoccaceae</taxon>
        <taxon>Lacimonas</taxon>
    </lineage>
</organism>
<dbReference type="InterPro" id="IPR019776">
    <property type="entry name" value="Flagellar_basal_body_rod_CS"/>
</dbReference>
<dbReference type="InterPro" id="IPR001444">
    <property type="entry name" value="Flag_bb_rod_N"/>
</dbReference>
<dbReference type="EMBL" id="JBHUDD010000059">
    <property type="protein sequence ID" value="MFD1510108.1"/>
    <property type="molecule type" value="Genomic_DNA"/>
</dbReference>
<dbReference type="NCBIfam" id="NF009332">
    <property type="entry name" value="PRK12690.1"/>
    <property type="match status" value="1"/>
</dbReference>
<dbReference type="Proteomes" id="UP001597186">
    <property type="component" value="Unassembled WGS sequence"/>
</dbReference>
<dbReference type="InterPro" id="IPR037925">
    <property type="entry name" value="FlgE/F/G-like"/>
</dbReference>
<evidence type="ECO:0000256" key="3">
    <source>
        <dbReference type="ARBA" id="ARBA00023143"/>
    </source>
</evidence>
<keyword evidence="8" id="KW-0969">Cilium</keyword>
<keyword evidence="9" id="KW-1185">Reference proteome</keyword>
<dbReference type="RefSeq" id="WP_379915953.1">
    <property type="nucleotide sequence ID" value="NZ_JBHUDD010000059.1"/>
</dbReference>
<reference evidence="9" key="1">
    <citation type="journal article" date="2019" name="Int. J. Syst. Evol. Microbiol.">
        <title>The Global Catalogue of Microorganisms (GCM) 10K type strain sequencing project: providing services to taxonomists for standard genome sequencing and annotation.</title>
        <authorList>
            <consortium name="The Broad Institute Genomics Platform"/>
            <consortium name="The Broad Institute Genome Sequencing Center for Infectious Disease"/>
            <person name="Wu L."/>
            <person name="Ma J."/>
        </authorList>
    </citation>
    <scope>NUCLEOTIDE SEQUENCE [LARGE SCALE GENOMIC DNA]</scope>
    <source>
        <strain evidence="9">CGMCC 1.12477</strain>
    </source>
</reference>
<gene>
    <name evidence="8" type="ORF">ACFTOW_11925</name>
</gene>
<dbReference type="InterPro" id="IPR012836">
    <property type="entry name" value="FlgF"/>
</dbReference>
<dbReference type="SUPFAM" id="SSF117143">
    <property type="entry name" value="Flagellar hook protein flgE"/>
    <property type="match status" value="1"/>
</dbReference>
<dbReference type="Pfam" id="PF22692">
    <property type="entry name" value="LlgE_F_G_D1"/>
    <property type="match status" value="1"/>
</dbReference>
<dbReference type="InterPro" id="IPR020013">
    <property type="entry name" value="Flagellar_FlgE/F/G"/>
</dbReference>
<dbReference type="PROSITE" id="PS00588">
    <property type="entry name" value="FLAGELLA_BB_ROD"/>
    <property type="match status" value="1"/>
</dbReference>
<comment type="subunit">
    <text evidence="4">The basal body constitutes a major portion of the flagellar organelle and consists of five rings (E,L,P,S, and M) mounted on a central rod. The rod consists of about 26 subunits of FlgG in the distal portion, and FlgB, FlgC and FlgF are thought to build up the proximal portion of the rod with about 6 subunits each.</text>
</comment>
<sequence>MDNTGYTTLTRQTGLMREMRVVANNIANMATTGFRQEGLIFAEHVKRVTDGPSLSMATANVRNTSLMQGALTQTNGRFDLAIEGEGFFLIETPRGERLTRAGSFTPNAEGDLVTPDGFRVLDAGGAPIFVPPDAGALGISADGTISSDGQPLGQIGLFRPADPNSLIREDGVMFRSEDGIEPVEEARILQGFLEGSNVDPLGQIARMIEVQRAYELGQKFLETEDERIRSAVKTFIR</sequence>
<dbReference type="InterPro" id="IPR010930">
    <property type="entry name" value="Flg_bb/hook_C_dom"/>
</dbReference>
<keyword evidence="8" id="KW-0282">Flagellum</keyword>
<comment type="similarity">
    <text evidence="2 4">Belongs to the flagella basal body rod proteins family.</text>
</comment>
<evidence type="ECO:0000313" key="8">
    <source>
        <dbReference type="EMBL" id="MFD1510108.1"/>
    </source>
</evidence>
<dbReference type="PANTHER" id="PTHR30435:SF19">
    <property type="entry name" value="FLAGELLAR BASAL-BODY ROD PROTEIN FLGG"/>
    <property type="match status" value="1"/>
</dbReference>
<evidence type="ECO:0000259" key="6">
    <source>
        <dbReference type="Pfam" id="PF06429"/>
    </source>
</evidence>